<protein>
    <recommendedName>
        <fullName evidence="2">Glycogen debranching enzyme C-terminal domain-containing protein</fullName>
    </recommendedName>
</protein>
<feature type="chain" id="PRO_5029708648" description="Glycogen debranching enzyme C-terminal domain-containing protein" evidence="1">
    <location>
        <begin position="27"/>
        <end position="771"/>
    </location>
</feature>
<evidence type="ECO:0000259" key="2">
    <source>
        <dbReference type="Pfam" id="PF06202"/>
    </source>
</evidence>
<dbReference type="SUPFAM" id="SSF48208">
    <property type="entry name" value="Six-hairpin glycosidases"/>
    <property type="match status" value="1"/>
</dbReference>
<keyword evidence="1" id="KW-0732">Signal</keyword>
<dbReference type="RefSeq" id="WP_169607246.1">
    <property type="nucleotide sequence ID" value="NZ_CP051682.1"/>
</dbReference>
<dbReference type="EMBL" id="CP051682">
    <property type="protein sequence ID" value="QJD96132.1"/>
    <property type="molecule type" value="Genomic_DNA"/>
</dbReference>
<dbReference type="GO" id="GO:0005980">
    <property type="term" value="P:glycogen catabolic process"/>
    <property type="evidence" value="ECO:0007669"/>
    <property type="project" value="InterPro"/>
</dbReference>
<proteinExistence type="predicted"/>
<accession>A0A7L5DYC7</accession>
<dbReference type="PANTHER" id="PTHR10569:SF2">
    <property type="entry name" value="GLYCOGEN DEBRANCHING ENZYME"/>
    <property type="match status" value="1"/>
</dbReference>
<gene>
    <name evidence="3" type="ORF">HH214_09715</name>
</gene>
<dbReference type="Pfam" id="PF06202">
    <property type="entry name" value="GDE_C"/>
    <property type="match status" value="1"/>
</dbReference>
<dbReference type="InterPro" id="IPR032790">
    <property type="entry name" value="GDE_C"/>
</dbReference>
<dbReference type="InterPro" id="IPR008928">
    <property type="entry name" value="6-hairpin_glycosidase_sf"/>
</dbReference>
<dbReference type="GO" id="GO:0004135">
    <property type="term" value="F:amylo-alpha-1,6-glucosidase activity"/>
    <property type="evidence" value="ECO:0007669"/>
    <property type="project" value="InterPro"/>
</dbReference>
<organism evidence="3 4">
    <name type="scientific">Mucilaginibacter robiniae</name>
    <dbReference type="NCBI Taxonomy" id="2728022"/>
    <lineage>
        <taxon>Bacteria</taxon>
        <taxon>Pseudomonadati</taxon>
        <taxon>Bacteroidota</taxon>
        <taxon>Sphingobacteriia</taxon>
        <taxon>Sphingobacteriales</taxon>
        <taxon>Sphingobacteriaceae</taxon>
        <taxon>Mucilaginibacter</taxon>
    </lineage>
</organism>
<dbReference type="AlphaFoldDB" id="A0A7L5DYC7"/>
<evidence type="ECO:0000313" key="3">
    <source>
        <dbReference type="EMBL" id="QJD96132.1"/>
    </source>
</evidence>
<sequence>MKNKIRVALKSVLFSPLILFSLPSHSQQLNTSTQLLDSMRIAVPEMANRSISFTNKESAYYYTQSHQTNHQEYAWFEGMNIAKNRVFGGYNLFADGRLLSNQNAQVWVYPYKMVREHLGQISEELWMIDYKNIIEVSLTGPKQSIGIALKGKGIRYVNTIGDMAFFTPVEGKYVIAVSSKIEQSIQVQDLQVITSAKAGGFYIAVGKTNEEAIALIRETRAHNLALKSERAKRMQDLLTNKVYTTSGNDSLAVALNWLEITTDQLLTHQQGYGIYAGLPWFNEYWGRDEFISLPGAALVTGQFAVAKKILQSFAKYQQIDPASKYFGRVPNIVNPSNIDYHTTDGTPRFIIGLQDYVKYSGDVSLIKELYPNVKNSIEGALKYWVDDKGYLLHEDNETWMDARDANLVSYSPRGSRANDIQALWYKQLLAGVYFARYMKDATNEQKWQRMADKVKSNFAKDYTDANHSYLADRLTKEGKADFTLRPNQLFALDMISNTGLKGQVLSKTWQELVYPWGVATLDKHDPFFHPFHLTNDYPKDEAYHNGTIWPWLNGIAMQRMIEAEQAETAYQLFKNMNWQALNLGVVGGLGENLDAFPHKGQKWPKLTGAYLQAWSNAEQLRVWYQYFLGIRPDMTNHQLVLAPRIPAEVTDLHYNFFAGNELYKASYEGGKMQTYTYQFGPTPLTTVVDIYPYAINKLDVAPNSILQIIVADNELTLKMQNKQGKVLQQVKTTPSKTRISQDGLYQQQLEHIQFAKPDDLSNHKVIKDLLQ</sequence>
<evidence type="ECO:0000313" key="4">
    <source>
        <dbReference type="Proteomes" id="UP000503278"/>
    </source>
</evidence>
<dbReference type="InterPro" id="IPR010401">
    <property type="entry name" value="AGL/Gdb1"/>
</dbReference>
<dbReference type="Proteomes" id="UP000503278">
    <property type="component" value="Chromosome"/>
</dbReference>
<dbReference type="GO" id="GO:0004134">
    <property type="term" value="F:4-alpha-glucanotransferase activity"/>
    <property type="evidence" value="ECO:0007669"/>
    <property type="project" value="InterPro"/>
</dbReference>
<feature type="signal peptide" evidence="1">
    <location>
        <begin position="1"/>
        <end position="26"/>
    </location>
</feature>
<feature type="domain" description="Glycogen debranching enzyme C-terminal" evidence="2">
    <location>
        <begin position="262"/>
        <end position="620"/>
    </location>
</feature>
<dbReference type="KEGG" id="mrob:HH214_09715"/>
<name>A0A7L5DYC7_9SPHI</name>
<dbReference type="PANTHER" id="PTHR10569">
    <property type="entry name" value="GLYCOGEN DEBRANCHING ENZYME"/>
    <property type="match status" value="1"/>
</dbReference>
<dbReference type="InterPro" id="IPR012341">
    <property type="entry name" value="6hp_glycosidase-like_sf"/>
</dbReference>
<dbReference type="Gene3D" id="1.50.10.10">
    <property type="match status" value="1"/>
</dbReference>
<evidence type="ECO:0000256" key="1">
    <source>
        <dbReference type="SAM" id="SignalP"/>
    </source>
</evidence>
<keyword evidence="4" id="KW-1185">Reference proteome</keyword>
<reference evidence="3 4" key="1">
    <citation type="submission" date="2020-04" db="EMBL/GenBank/DDBJ databases">
        <title>Genome sequencing of novel species.</title>
        <authorList>
            <person name="Heo J."/>
            <person name="Kim S.-J."/>
            <person name="Kim J.-S."/>
            <person name="Hong S.-B."/>
            <person name="Kwon S.-W."/>
        </authorList>
    </citation>
    <scope>NUCLEOTIDE SEQUENCE [LARGE SCALE GENOMIC DNA]</scope>
    <source>
        <strain evidence="3 4">F39-2</strain>
    </source>
</reference>